<keyword evidence="4" id="KW-0479">Metal-binding</keyword>
<evidence type="ECO:0000256" key="9">
    <source>
        <dbReference type="ARBA" id="ARBA00023029"/>
    </source>
</evidence>
<evidence type="ECO:0000256" key="8">
    <source>
        <dbReference type="ARBA" id="ARBA00022842"/>
    </source>
</evidence>
<dbReference type="InterPro" id="IPR013825">
    <property type="entry name" value="Topo_IA_cen_sub2"/>
</dbReference>
<dbReference type="InterPro" id="IPR013824">
    <property type="entry name" value="Topo_IA_cen_sub1"/>
</dbReference>
<keyword evidence="6" id="KW-0863">Zinc-finger</keyword>
<keyword evidence="10" id="KW-0238">DNA-binding</keyword>
<dbReference type="GO" id="GO:0003917">
    <property type="term" value="F:DNA topoisomerase type I (single strand cut, ATP-independent) activity"/>
    <property type="evidence" value="ECO:0007669"/>
    <property type="project" value="UniProtKB-EC"/>
</dbReference>
<dbReference type="InterPro" id="IPR013826">
    <property type="entry name" value="Topo_IA_cen_sub3"/>
</dbReference>
<dbReference type="GO" id="GO:0006310">
    <property type="term" value="P:DNA recombination"/>
    <property type="evidence" value="ECO:0007669"/>
    <property type="project" value="TreeGrafter"/>
</dbReference>
<feature type="compositionally biased region" description="Acidic residues" evidence="16">
    <location>
        <begin position="457"/>
        <end position="467"/>
    </location>
</feature>
<evidence type="ECO:0000256" key="11">
    <source>
        <dbReference type="ARBA" id="ARBA00023235"/>
    </source>
</evidence>
<evidence type="ECO:0000313" key="19">
    <source>
        <dbReference type="EMBL" id="SFI18035.1"/>
    </source>
</evidence>
<dbReference type="InterPro" id="IPR023405">
    <property type="entry name" value="Topo_IA_core_domain"/>
</dbReference>
<evidence type="ECO:0000256" key="13">
    <source>
        <dbReference type="ARBA" id="ARBA00031985"/>
    </source>
</evidence>
<dbReference type="Pfam" id="PF01131">
    <property type="entry name" value="Topoisom_bac"/>
    <property type="match status" value="1"/>
</dbReference>
<dbReference type="InterPro" id="IPR003602">
    <property type="entry name" value="Topo_IA_DNA-bd_dom"/>
</dbReference>
<dbReference type="SUPFAM" id="SSF57783">
    <property type="entry name" value="Zinc beta-ribbon"/>
    <property type="match status" value="2"/>
</dbReference>
<evidence type="ECO:0000256" key="1">
    <source>
        <dbReference type="ARBA" id="ARBA00000213"/>
    </source>
</evidence>
<evidence type="ECO:0000313" key="20">
    <source>
        <dbReference type="Proteomes" id="UP000183639"/>
    </source>
</evidence>
<evidence type="ECO:0000256" key="10">
    <source>
        <dbReference type="ARBA" id="ARBA00023125"/>
    </source>
</evidence>
<dbReference type="SMART" id="SM00493">
    <property type="entry name" value="TOPRIM"/>
    <property type="match status" value="1"/>
</dbReference>
<dbReference type="PANTHER" id="PTHR11390:SF21">
    <property type="entry name" value="DNA TOPOISOMERASE 3-ALPHA"/>
    <property type="match status" value="1"/>
</dbReference>
<dbReference type="PROSITE" id="PS50880">
    <property type="entry name" value="TOPRIM"/>
    <property type="match status" value="1"/>
</dbReference>
<dbReference type="NCBIfam" id="NF005829">
    <property type="entry name" value="PRK07726.1"/>
    <property type="match status" value="1"/>
</dbReference>
<accession>A0A1I3G3I1</accession>
<dbReference type="SUPFAM" id="SSF56712">
    <property type="entry name" value="Prokaryotic type I DNA topoisomerase"/>
    <property type="match status" value="1"/>
</dbReference>
<dbReference type="InterPro" id="IPR000380">
    <property type="entry name" value="Topo_IA"/>
</dbReference>
<dbReference type="InterPro" id="IPR006171">
    <property type="entry name" value="TOPRIM_dom"/>
</dbReference>
<dbReference type="OrthoDB" id="9803554at2"/>
<dbReference type="Gene3D" id="3.40.50.140">
    <property type="match status" value="1"/>
</dbReference>
<evidence type="ECO:0000259" key="18">
    <source>
        <dbReference type="PROSITE" id="PS52039"/>
    </source>
</evidence>
<dbReference type="InterPro" id="IPR023406">
    <property type="entry name" value="Topo_IA_AS"/>
</dbReference>
<dbReference type="GO" id="GO:0003677">
    <property type="term" value="F:DNA binding"/>
    <property type="evidence" value="ECO:0007669"/>
    <property type="project" value="UniProtKB-KW"/>
</dbReference>
<evidence type="ECO:0000256" key="5">
    <source>
        <dbReference type="ARBA" id="ARBA00022737"/>
    </source>
</evidence>
<dbReference type="Gene3D" id="1.10.290.10">
    <property type="entry name" value="Topoisomerase I, domain 4"/>
    <property type="match status" value="1"/>
</dbReference>
<keyword evidence="9" id="KW-0799">Topoisomerase</keyword>
<dbReference type="CDD" id="cd00186">
    <property type="entry name" value="TOP1Ac"/>
    <property type="match status" value="1"/>
</dbReference>
<name>A0A1I3G3I1_SELRU</name>
<dbReference type="PROSITE" id="PS00396">
    <property type="entry name" value="TOPO_IA_1"/>
    <property type="match status" value="1"/>
</dbReference>
<dbReference type="SMART" id="SM00437">
    <property type="entry name" value="TOP1Ac"/>
    <property type="match status" value="1"/>
</dbReference>
<dbReference type="Gene3D" id="3.30.65.10">
    <property type="entry name" value="Bacterial Topoisomerase I, domain 1"/>
    <property type="match status" value="2"/>
</dbReference>
<dbReference type="GO" id="GO:0043597">
    <property type="term" value="C:cytoplasmic replication fork"/>
    <property type="evidence" value="ECO:0007669"/>
    <property type="project" value="TreeGrafter"/>
</dbReference>
<evidence type="ECO:0000256" key="6">
    <source>
        <dbReference type="ARBA" id="ARBA00022771"/>
    </source>
</evidence>
<dbReference type="EMBL" id="FOQK01000019">
    <property type="protein sequence ID" value="SFI18035.1"/>
    <property type="molecule type" value="Genomic_DNA"/>
</dbReference>
<dbReference type="GO" id="GO:0006281">
    <property type="term" value="P:DNA repair"/>
    <property type="evidence" value="ECO:0007669"/>
    <property type="project" value="TreeGrafter"/>
</dbReference>
<dbReference type="Proteomes" id="UP000183639">
    <property type="component" value="Unassembled WGS sequence"/>
</dbReference>
<evidence type="ECO:0000256" key="2">
    <source>
        <dbReference type="ARBA" id="ARBA00009446"/>
    </source>
</evidence>
<evidence type="ECO:0000259" key="17">
    <source>
        <dbReference type="PROSITE" id="PS50880"/>
    </source>
</evidence>
<dbReference type="GO" id="GO:0008270">
    <property type="term" value="F:zinc ion binding"/>
    <property type="evidence" value="ECO:0007669"/>
    <property type="project" value="UniProtKB-KW"/>
</dbReference>
<organism evidence="19 20">
    <name type="scientific">Selenomonas ruminantium</name>
    <dbReference type="NCBI Taxonomy" id="971"/>
    <lineage>
        <taxon>Bacteria</taxon>
        <taxon>Bacillati</taxon>
        <taxon>Bacillota</taxon>
        <taxon>Negativicutes</taxon>
        <taxon>Selenomonadales</taxon>
        <taxon>Selenomonadaceae</taxon>
        <taxon>Selenomonas</taxon>
    </lineage>
</organism>
<evidence type="ECO:0000256" key="15">
    <source>
        <dbReference type="ARBA" id="ARBA00032877"/>
    </source>
</evidence>
<dbReference type="PROSITE" id="PS52039">
    <property type="entry name" value="TOPO_IA_2"/>
    <property type="match status" value="1"/>
</dbReference>
<evidence type="ECO:0000256" key="12">
    <source>
        <dbReference type="ARBA" id="ARBA00030003"/>
    </source>
</evidence>
<dbReference type="GO" id="GO:0006265">
    <property type="term" value="P:DNA topological change"/>
    <property type="evidence" value="ECO:0007669"/>
    <property type="project" value="InterPro"/>
</dbReference>
<feature type="domain" description="Toprim" evidence="17">
    <location>
        <begin position="1"/>
        <end position="133"/>
    </location>
</feature>
<evidence type="ECO:0000256" key="4">
    <source>
        <dbReference type="ARBA" id="ARBA00022723"/>
    </source>
</evidence>
<dbReference type="Gene3D" id="2.70.20.10">
    <property type="entry name" value="Topoisomerase I, domain 3"/>
    <property type="match status" value="1"/>
</dbReference>
<protein>
    <recommendedName>
        <fullName evidence="3">DNA topoisomerase</fullName>
        <ecNumber evidence="3">5.6.2.1</ecNumber>
    </recommendedName>
    <alternativeName>
        <fullName evidence="15">Omega-protein</fullName>
    </alternativeName>
    <alternativeName>
        <fullName evidence="14">Relaxing enzyme</fullName>
    </alternativeName>
    <alternativeName>
        <fullName evidence="12">Swivelase</fullName>
    </alternativeName>
    <alternativeName>
        <fullName evidence="13">Untwisting enzyme</fullName>
    </alternativeName>
</protein>
<evidence type="ECO:0000256" key="14">
    <source>
        <dbReference type="ARBA" id="ARBA00032235"/>
    </source>
</evidence>
<keyword evidence="11 19" id="KW-0413">Isomerase</keyword>
<dbReference type="Gene3D" id="1.10.460.10">
    <property type="entry name" value="Topoisomerase I, domain 2"/>
    <property type="match status" value="1"/>
</dbReference>
<dbReference type="NCBIfam" id="TIGR01056">
    <property type="entry name" value="topB"/>
    <property type="match status" value="1"/>
</dbReference>
<dbReference type="Pfam" id="PF01396">
    <property type="entry name" value="Zn_ribbon_Top1"/>
    <property type="match status" value="2"/>
</dbReference>
<dbReference type="InterPro" id="IPR013498">
    <property type="entry name" value="Topo_IA_Znf"/>
</dbReference>
<comment type="similarity">
    <text evidence="2">Belongs to the type IA topoisomerase family.</text>
</comment>
<keyword evidence="5" id="KW-0677">Repeat</keyword>
<comment type="catalytic activity">
    <reaction evidence="1">
        <text>ATP-independent breakage of single-stranded DNA, followed by passage and rejoining.</text>
        <dbReference type="EC" id="5.6.2.1"/>
    </reaction>
</comment>
<feature type="region of interest" description="Disordered" evidence="16">
    <location>
        <begin position="666"/>
        <end position="689"/>
    </location>
</feature>
<evidence type="ECO:0000256" key="3">
    <source>
        <dbReference type="ARBA" id="ARBA00012891"/>
    </source>
</evidence>
<gene>
    <name evidence="19" type="ORF">SAMN04487861_11947</name>
</gene>
<dbReference type="Pfam" id="PF01751">
    <property type="entry name" value="Toprim"/>
    <property type="match status" value="1"/>
</dbReference>
<proteinExistence type="inferred from homology"/>
<dbReference type="InterPro" id="IPR005738">
    <property type="entry name" value="TopoIII"/>
</dbReference>
<dbReference type="AlphaFoldDB" id="A0A1I3G3I1"/>
<dbReference type="SMART" id="SM00436">
    <property type="entry name" value="TOP1Bc"/>
    <property type="match status" value="1"/>
</dbReference>
<reference evidence="19 20" key="1">
    <citation type="submission" date="2016-10" db="EMBL/GenBank/DDBJ databases">
        <authorList>
            <person name="de Groot N.N."/>
        </authorList>
    </citation>
    <scope>NUCLEOTIDE SEQUENCE [LARGE SCALE GENOMIC DNA]</scope>
    <source>
        <strain evidence="19 20">Z108</strain>
    </source>
</reference>
<keyword evidence="8" id="KW-0460">Magnesium</keyword>
<evidence type="ECO:0000256" key="16">
    <source>
        <dbReference type="SAM" id="MobiDB-lite"/>
    </source>
</evidence>
<evidence type="ECO:0000256" key="7">
    <source>
        <dbReference type="ARBA" id="ARBA00022833"/>
    </source>
</evidence>
<feature type="domain" description="Topo IA-type catalytic" evidence="18">
    <location>
        <begin position="150"/>
        <end position="612"/>
    </location>
</feature>
<dbReference type="RefSeq" id="WP_075444701.1">
    <property type="nucleotide sequence ID" value="NZ_FOQK01000019.1"/>
</dbReference>
<sequence length="838" mass="94231">MRLYIAEKPSVGRELAKCLTGPVVRHDGYLETRDGIVTWLFGHILRQAEPDEYNPQYKRWRAEDLPIIPDQWKLFVDKNCEKQFAIVKSLIEKADEIVHGGDPDREGQLLVDEVLDYIGTTKPVKRILLNALDETSIKKANSSLRENKEFFNLKQSALARARADWLIGMNLSRAYTLAARRAGHDKLVLPIGRVKTPTLALVVRREREIENFKPVDYYTIKGTFAHANGSFQAQWKPKDTMAGLDSENRLIDRQMAEDKLAFFQDMPHGGVITAYQKTKKQEPQPLPFSLSTLQVLAGKMYGYAPQLVLDTAQKLYEKKLTTYPRSDCEYLPTNQFGDAGKILQNLAAAGDAEVAAWAPKADRKIKSRAWNDKKISAHHAIIPTTVQANVLTMTAEERNLYHLIARGYIAQFYPVHTYDQTKVEVTYKEELFTASGRTERDLGWKEMYQSKRKKAEDEDENKEEDESDKTLPAMKKKDGVNWTGGDITQRATKPPVRFTPSTLLAGMKEIHKYVKNPEAKKQLKDVYGIGTEATRATIIDDLIKRKFMTAKGKKKYLSPTPAAFLLVDALPDEMTYPDSTAIWEDKLHSMSEGDGSLEEFLKGQIEFTRRLCGKAGNARMEVTGENVCPRCHQGVLLQRKGKNGIFWGCSNYPKCRMTCNDKDGKPDMDDARSRLARSPQAMAPAAVSASAMARQGGAAASRRPAASYAAPPAPVYSAQSYAAPSAQDMAELDSLFSAADYEASLADAMQNYVSPQPQKKGWQNWGDKPKYSASPMEHMEENATAKAKDSKDRDKYLCPRCREGHLRQIRGKNGMFWGCTNYPRCTATFDDEKGKPVL</sequence>
<feature type="region of interest" description="Disordered" evidence="16">
    <location>
        <begin position="451"/>
        <end position="494"/>
    </location>
</feature>
<dbReference type="EC" id="5.6.2.1" evidence="3"/>
<keyword evidence="7" id="KW-0862">Zinc</keyword>
<dbReference type="PANTHER" id="PTHR11390">
    <property type="entry name" value="PROKARYOTIC DNA TOPOISOMERASE"/>
    <property type="match status" value="1"/>
</dbReference>
<dbReference type="PRINTS" id="PR00417">
    <property type="entry name" value="PRTPISMRASEI"/>
</dbReference>
<dbReference type="CDD" id="cd03362">
    <property type="entry name" value="TOPRIM_TopoIA_TopoIII"/>
    <property type="match status" value="1"/>
</dbReference>
<dbReference type="InterPro" id="IPR034144">
    <property type="entry name" value="TOPRIM_TopoIII"/>
</dbReference>
<dbReference type="InterPro" id="IPR013497">
    <property type="entry name" value="Topo_IA_cen"/>
</dbReference>
<dbReference type="InterPro" id="IPR003601">
    <property type="entry name" value="Topo_IA_2"/>
</dbReference>